<reference evidence="4" key="2">
    <citation type="submission" date="2020-09" db="EMBL/GenBank/DDBJ databases">
        <authorList>
            <person name="Sun Q."/>
            <person name="Ohkuma M."/>
        </authorList>
    </citation>
    <scope>NUCLEOTIDE SEQUENCE</scope>
    <source>
        <strain evidence="4">JCM 12580</strain>
    </source>
</reference>
<dbReference type="GO" id="GO:0046872">
    <property type="term" value="F:metal ion binding"/>
    <property type="evidence" value="ECO:0007669"/>
    <property type="project" value="UniProtKB-KW"/>
</dbReference>
<dbReference type="PRINTS" id="PR00413">
    <property type="entry name" value="HADHALOGNASE"/>
</dbReference>
<gene>
    <name evidence="4" type="primary">yhcW</name>
    <name evidence="4" type="ORF">GCM10007063_21510</name>
</gene>
<protein>
    <recommendedName>
        <fullName evidence="6">HAD family hydrolase</fullName>
    </recommendedName>
</protein>
<keyword evidence="2" id="KW-0479">Metal-binding</keyword>
<dbReference type="InterPro" id="IPR023214">
    <property type="entry name" value="HAD_sf"/>
</dbReference>
<dbReference type="Proteomes" id="UP000658382">
    <property type="component" value="Unassembled WGS sequence"/>
</dbReference>
<sequence>MINGIIFDFDGLILNTETILYEALNAIFTDHGSELPVSKWQEQIGTHTGFSPFSYLEELTGHRVDHQELEARLESDLHSRLLKEKARPGVEDYLKTAKELGLKLGLASSSNYEWVSKYLKNLNLLHYFDCIRTAEDVEAVKPDPALYIQAAKCLGLQTAECLVFEDSANGAIAAKHAGARCVIVPNDITQDLDFCPVDYRLDSMADKALEAVLEIVKAKDK</sequence>
<dbReference type="EMBL" id="BMNQ01000030">
    <property type="protein sequence ID" value="GGJ98960.1"/>
    <property type="molecule type" value="Genomic_DNA"/>
</dbReference>
<proteinExistence type="inferred from homology"/>
<comment type="similarity">
    <text evidence="1">Belongs to the HAD-like hydrolase superfamily. CbbY/CbbZ/Gph/YieH family.</text>
</comment>
<evidence type="ECO:0000313" key="4">
    <source>
        <dbReference type="EMBL" id="GGJ98960.1"/>
    </source>
</evidence>
<dbReference type="InterPro" id="IPR023198">
    <property type="entry name" value="PGP-like_dom2"/>
</dbReference>
<evidence type="ECO:0000256" key="3">
    <source>
        <dbReference type="ARBA" id="ARBA00022801"/>
    </source>
</evidence>
<dbReference type="AlphaFoldDB" id="A0A917PY48"/>
<dbReference type="Pfam" id="PF13419">
    <property type="entry name" value="HAD_2"/>
    <property type="match status" value="1"/>
</dbReference>
<name>A0A917PY48_9BACI</name>
<dbReference type="SUPFAM" id="SSF56784">
    <property type="entry name" value="HAD-like"/>
    <property type="match status" value="1"/>
</dbReference>
<dbReference type="InterPro" id="IPR036412">
    <property type="entry name" value="HAD-like_sf"/>
</dbReference>
<dbReference type="CDD" id="cd16423">
    <property type="entry name" value="HAD_BPGM-like"/>
    <property type="match status" value="1"/>
</dbReference>
<dbReference type="Gene3D" id="1.10.150.240">
    <property type="entry name" value="Putative phosphatase, domain 2"/>
    <property type="match status" value="1"/>
</dbReference>
<accession>A0A917PY48</accession>
<dbReference type="PANTHER" id="PTHR18901:SF38">
    <property type="entry name" value="PSEUDOURIDINE-5'-PHOSPHATASE"/>
    <property type="match status" value="1"/>
</dbReference>
<dbReference type="Gene3D" id="3.40.50.1000">
    <property type="entry name" value="HAD superfamily/HAD-like"/>
    <property type="match status" value="1"/>
</dbReference>
<dbReference type="SFLD" id="SFLDS00003">
    <property type="entry name" value="Haloacid_Dehalogenase"/>
    <property type="match status" value="1"/>
</dbReference>
<dbReference type="GO" id="GO:0016787">
    <property type="term" value="F:hydrolase activity"/>
    <property type="evidence" value="ECO:0007669"/>
    <property type="project" value="UniProtKB-KW"/>
</dbReference>
<reference evidence="4" key="1">
    <citation type="journal article" date="2014" name="Int. J. Syst. Evol. Microbiol.">
        <title>Complete genome sequence of Corynebacterium casei LMG S-19264T (=DSM 44701T), isolated from a smear-ripened cheese.</title>
        <authorList>
            <consortium name="US DOE Joint Genome Institute (JGI-PGF)"/>
            <person name="Walter F."/>
            <person name="Albersmeier A."/>
            <person name="Kalinowski J."/>
            <person name="Ruckert C."/>
        </authorList>
    </citation>
    <scope>NUCLEOTIDE SEQUENCE</scope>
    <source>
        <strain evidence="4">JCM 12580</strain>
    </source>
</reference>
<evidence type="ECO:0000313" key="5">
    <source>
        <dbReference type="Proteomes" id="UP000658382"/>
    </source>
</evidence>
<evidence type="ECO:0008006" key="6">
    <source>
        <dbReference type="Google" id="ProtNLM"/>
    </source>
</evidence>
<dbReference type="FunFam" id="3.40.50.1000:FF:000036">
    <property type="entry name" value="HAD family hydrolase"/>
    <property type="match status" value="1"/>
</dbReference>
<dbReference type="PANTHER" id="PTHR18901">
    <property type="entry name" value="2-DEOXYGLUCOSE-6-PHOSPHATE PHOSPHATASE 2"/>
    <property type="match status" value="1"/>
</dbReference>
<dbReference type="SFLD" id="SFLDG01129">
    <property type="entry name" value="C1.5:_HAD__Beta-PGM__Phosphata"/>
    <property type="match status" value="1"/>
</dbReference>
<evidence type="ECO:0000256" key="1">
    <source>
        <dbReference type="ARBA" id="ARBA00006171"/>
    </source>
</evidence>
<dbReference type="NCBIfam" id="TIGR01509">
    <property type="entry name" value="HAD-SF-IA-v3"/>
    <property type="match status" value="1"/>
</dbReference>
<dbReference type="RefSeq" id="WP_188633102.1">
    <property type="nucleotide sequence ID" value="NZ_BMNQ01000030.1"/>
</dbReference>
<organism evidence="4 5">
    <name type="scientific">Lentibacillus kapialis</name>
    <dbReference type="NCBI Taxonomy" id="340214"/>
    <lineage>
        <taxon>Bacteria</taxon>
        <taxon>Bacillati</taxon>
        <taxon>Bacillota</taxon>
        <taxon>Bacilli</taxon>
        <taxon>Bacillales</taxon>
        <taxon>Bacillaceae</taxon>
        <taxon>Lentibacillus</taxon>
    </lineage>
</organism>
<evidence type="ECO:0000256" key="2">
    <source>
        <dbReference type="ARBA" id="ARBA00022723"/>
    </source>
</evidence>
<dbReference type="InterPro" id="IPR041492">
    <property type="entry name" value="HAD_2"/>
</dbReference>
<keyword evidence="5" id="KW-1185">Reference proteome</keyword>
<keyword evidence="3" id="KW-0378">Hydrolase</keyword>
<comment type="caution">
    <text evidence="4">The sequence shown here is derived from an EMBL/GenBank/DDBJ whole genome shotgun (WGS) entry which is preliminary data.</text>
</comment>
<dbReference type="InterPro" id="IPR006439">
    <property type="entry name" value="HAD-SF_hydro_IA"/>
</dbReference>